<reference evidence="2" key="1">
    <citation type="submission" date="2020-09" db="EMBL/GenBank/DDBJ databases">
        <title>Genome-Enabled Discovery of Anthraquinone Biosynthesis in Senna tora.</title>
        <authorList>
            <person name="Kang S.-H."/>
            <person name="Pandey R.P."/>
            <person name="Lee C.-M."/>
            <person name="Sim J.-S."/>
            <person name="Jeong J.-T."/>
            <person name="Choi B.-S."/>
            <person name="Jung M."/>
            <person name="Ginzburg D."/>
            <person name="Zhao K."/>
            <person name="Won S.Y."/>
            <person name="Oh T.-J."/>
            <person name="Yu Y."/>
            <person name="Kim N.-H."/>
            <person name="Lee O.R."/>
            <person name="Lee T.-H."/>
            <person name="Bashyal P."/>
            <person name="Kim T.-S."/>
            <person name="Lee W.-H."/>
            <person name="Kawkins C."/>
            <person name="Kim C.-K."/>
            <person name="Kim J.S."/>
            <person name="Ahn B.O."/>
            <person name="Rhee S.Y."/>
            <person name="Sohng J.K."/>
        </authorList>
    </citation>
    <scope>NUCLEOTIDE SEQUENCE</scope>
    <source>
        <tissue evidence="2">Leaf</tissue>
    </source>
</reference>
<dbReference type="Proteomes" id="UP000634136">
    <property type="component" value="Unassembled WGS sequence"/>
</dbReference>
<dbReference type="EMBL" id="JAAIUW010000012">
    <property type="protein sequence ID" value="KAF7807436.1"/>
    <property type="molecule type" value="Genomic_DNA"/>
</dbReference>
<gene>
    <name evidence="2" type="ORF">G2W53_039597</name>
</gene>
<dbReference type="AlphaFoldDB" id="A0A834SPR9"/>
<evidence type="ECO:0000313" key="3">
    <source>
        <dbReference type="Proteomes" id="UP000634136"/>
    </source>
</evidence>
<comment type="caution">
    <text evidence="2">The sequence shown here is derived from an EMBL/GenBank/DDBJ whole genome shotgun (WGS) entry which is preliminary data.</text>
</comment>
<feature type="region of interest" description="Disordered" evidence="1">
    <location>
        <begin position="1"/>
        <end position="52"/>
    </location>
</feature>
<keyword evidence="3" id="KW-1185">Reference proteome</keyword>
<name>A0A834SPR9_9FABA</name>
<sequence length="85" mass="9328">MIFMPTPTVTTPLRPQLPITQPMAPTTVRPPPLRPASMPPIAVRPPPLRPTSMYNETIQAASYATRSRLSFDGGGRLTLQLDKMS</sequence>
<evidence type="ECO:0000313" key="2">
    <source>
        <dbReference type="EMBL" id="KAF7807436.1"/>
    </source>
</evidence>
<accession>A0A834SPR9</accession>
<organism evidence="2 3">
    <name type="scientific">Senna tora</name>
    <dbReference type="NCBI Taxonomy" id="362788"/>
    <lineage>
        <taxon>Eukaryota</taxon>
        <taxon>Viridiplantae</taxon>
        <taxon>Streptophyta</taxon>
        <taxon>Embryophyta</taxon>
        <taxon>Tracheophyta</taxon>
        <taxon>Spermatophyta</taxon>
        <taxon>Magnoliopsida</taxon>
        <taxon>eudicotyledons</taxon>
        <taxon>Gunneridae</taxon>
        <taxon>Pentapetalae</taxon>
        <taxon>rosids</taxon>
        <taxon>fabids</taxon>
        <taxon>Fabales</taxon>
        <taxon>Fabaceae</taxon>
        <taxon>Caesalpinioideae</taxon>
        <taxon>Cassia clade</taxon>
        <taxon>Senna</taxon>
    </lineage>
</organism>
<protein>
    <submittedName>
        <fullName evidence="2">Uncharacterized protein</fullName>
    </submittedName>
</protein>
<proteinExistence type="predicted"/>
<evidence type="ECO:0000256" key="1">
    <source>
        <dbReference type="SAM" id="MobiDB-lite"/>
    </source>
</evidence>
<feature type="compositionally biased region" description="Pro residues" evidence="1">
    <location>
        <begin position="28"/>
        <end position="49"/>
    </location>
</feature>